<evidence type="ECO:0000256" key="9">
    <source>
        <dbReference type="ARBA" id="ARBA00023237"/>
    </source>
</evidence>
<keyword evidence="5 12" id="KW-0732">Signal</keyword>
<evidence type="ECO:0000259" key="14">
    <source>
        <dbReference type="Pfam" id="PF07715"/>
    </source>
</evidence>
<dbReference type="InterPro" id="IPR037066">
    <property type="entry name" value="Plug_dom_sf"/>
</dbReference>
<dbReference type="InterPro" id="IPR036942">
    <property type="entry name" value="Beta-barrel_TonB_sf"/>
</dbReference>
<dbReference type="SUPFAM" id="SSF56935">
    <property type="entry name" value="Porins"/>
    <property type="match status" value="1"/>
</dbReference>
<evidence type="ECO:0000259" key="13">
    <source>
        <dbReference type="Pfam" id="PF00593"/>
    </source>
</evidence>
<dbReference type="PANTHER" id="PTHR30069:SF29">
    <property type="entry name" value="HEMOGLOBIN AND HEMOGLOBIN-HAPTOGLOBIN-BINDING PROTEIN 1-RELATED"/>
    <property type="match status" value="1"/>
</dbReference>
<dbReference type="Gene3D" id="2.40.170.20">
    <property type="entry name" value="TonB-dependent receptor, beta-barrel domain"/>
    <property type="match status" value="1"/>
</dbReference>
<accession>D2QP14</accession>
<dbReference type="RefSeq" id="WP_012926171.1">
    <property type="nucleotide sequence ID" value="NC_013730.1"/>
</dbReference>
<feature type="signal peptide" evidence="12">
    <location>
        <begin position="1"/>
        <end position="18"/>
    </location>
</feature>
<dbReference type="InterPro" id="IPR039426">
    <property type="entry name" value="TonB-dep_rcpt-like"/>
</dbReference>
<evidence type="ECO:0000256" key="5">
    <source>
        <dbReference type="ARBA" id="ARBA00022729"/>
    </source>
</evidence>
<evidence type="ECO:0000313" key="16">
    <source>
        <dbReference type="Proteomes" id="UP000002028"/>
    </source>
</evidence>
<keyword evidence="9 10" id="KW-0998">Cell outer membrane</keyword>
<dbReference type="eggNOG" id="COG4771">
    <property type="taxonomic scope" value="Bacteria"/>
</dbReference>
<dbReference type="PANTHER" id="PTHR30069">
    <property type="entry name" value="TONB-DEPENDENT OUTER MEMBRANE RECEPTOR"/>
    <property type="match status" value="1"/>
</dbReference>
<dbReference type="InterPro" id="IPR012910">
    <property type="entry name" value="Plug_dom"/>
</dbReference>
<dbReference type="GO" id="GO:0009279">
    <property type="term" value="C:cell outer membrane"/>
    <property type="evidence" value="ECO:0007669"/>
    <property type="project" value="UniProtKB-SubCell"/>
</dbReference>
<evidence type="ECO:0000256" key="10">
    <source>
        <dbReference type="PROSITE-ProRule" id="PRU01360"/>
    </source>
</evidence>
<evidence type="ECO:0000256" key="7">
    <source>
        <dbReference type="ARBA" id="ARBA00023136"/>
    </source>
</evidence>
<protein>
    <submittedName>
        <fullName evidence="15">TonB-dependent receptor</fullName>
    </submittedName>
</protein>
<dbReference type="Pfam" id="PF07715">
    <property type="entry name" value="Plug"/>
    <property type="match status" value="1"/>
</dbReference>
<evidence type="ECO:0000313" key="15">
    <source>
        <dbReference type="EMBL" id="ADB37620.1"/>
    </source>
</evidence>
<sequence length="804" mass="89432">MKRLLGLILGLLPFWTSAQTLLVRDKTTLQSIENVEVRRLSPGASQPIFTDRSGQADASALTGTDNVVFRRVGYQTVRYSMEQLRTLNFTVLMAEKQLAINEVVVAASRTTESLLKVAQPIRVFTRNELRFLNQPTMAEVLQQSGQVLVQKSQLGGGSPILRGFEANKVLMVVDGVRMNNAIFRGGHLQNILTIDNAAVERMEVALGPGSVVYGSDALGGVIYVQTLSPKLSVSENTAVNANGFVRYGSAMNEKTAHADWNLGFRKWALTTSVTGSDFGDLRQGKQRNADMGQLGLRPFFAGFENNTDVKITNPDPLVQTPSGYKQIDLLQKVLFQPNERTQHLLNVQFSTSSDIPRYDRLTEVDAKGNPSHAQWYYGPQKRLLTSYGLTKQFTSGIADELKLIAAYQSIEESRHNRRFGNYGLQHRTENVNVWTLNADLKKKLADSHTLRYGLEGTYNTVQSTAYRQNVQTGKIDPLDTRYPDGGANTQSLAGYVSGTLDVSTRSTLTYGARYAYNRLYAKFNDKTFFPFPFNDITQQSGAVTGSLGWVTRLQGEWQLATSVSSGYRVPNVDDLAKVFESVAGNLIVPNPNLKPERTYTFDAGVRKQIAERVSFEAEGFYTIYNNAINTQPGMLNGQSQIDYNGRSSRIVTQVNSQQARLFGFNAQLSADLTQSLTVFGTVTYTKGRIRTDSVGYPLDHIPPLYGKGGIRLTIRQFRAEANVLFNGWKRLKDYNLVGEDNIVYATSQGMPAWQTVNLRTSYQVNRNLQMQASLENILDRNYRVFASGISAPGRNLILTLRGTL</sequence>
<dbReference type="STRING" id="504472.Slin_1571"/>
<evidence type="ECO:0000256" key="11">
    <source>
        <dbReference type="RuleBase" id="RU003357"/>
    </source>
</evidence>
<evidence type="ECO:0000256" key="3">
    <source>
        <dbReference type="ARBA" id="ARBA00022452"/>
    </source>
</evidence>
<dbReference type="HOGENOM" id="CLU_008287_18_4_10"/>
<feature type="chain" id="PRO_5003035800" evidence="12">
    <location>
        <begin position="19"/>
        <end position="804"/>
    </location>
</feature>
<evidence type="ECO:0000256" key="2">
    <source>
        <dbReference type="ARBA" id="ARBA00022448"/>
    </source>
</evidence>
<proteinExistence type="inferred from homology"/>
<dbReference type="GO" id="GO:0044718">
    <property type="term" value="P:siderophore transmembrane transport"/>
    <property type="evidence" value="ECO:0007669"/>
    <property type="project" value="TreeGrafter"/>
</dbReference>
<organism evidence="15 16">
    <name type="scientific">Spirosoma linguale (strain ATCC 33905 / DSM 74 / LMG 10896 / Claus 1)</name>
    <dbReference type="NCBI Taxonomy" id="504472"/>
    <lineage>
        <taxon>Bacteria</taxon>
        <taxon>Pseudomonadati</taxon>
        <taxon>Bacteroidota</taxon>
        <taxon>Cytophagia</taxon>
        <taxon>Cytophagales</taxon>
        <taxon>Cytophagaceae</taxon>
        <taxon>Spirosoma</taxon>
    </lineage>
</organism>
<keyword evidence="2 10" id="KW-0813">Transport</keyword>
<evidence type="ECO:0000256" key="6">
    <source>
        <dbReference type="ARBA" id="ARBA00023077"/>
    </source>
</evidence>
<dbReference type="AlphaFoldDB" id="D2QP14"/>
<dbReference type="CDD" id="cd01347">
    <property type="entry name" value="ligand_gated_channel"/>
    <property type="match status" value="1"/>
</dbReference>
<dbReference type="KEGG" id="sli:Slin_1571"/>
<dbReference type="InterPro" id="IPR000531">
    <property type="entry name" value="Beta-barrel_TonB"/>
</dbReference>
<evidence type="ECO:0000256" key="1">
    <source>
        <dbReference type="ARBA" id="ARBA00004571"/>
    </source>
</evidence>
<keyword evidence="7 10" id="KW-0472">Membrane</keyword>
<feature type="domain" description="TonB-dependent receptor plug" evidence="14">
    <location>
        <begin position="115"/>
        <end position="221"/>
    </location>
</feature>
<dbReference type="Proteomes" id="UP000002028">
    <property type="component" value="Chromosome"/>
</dbReference>
<comment type="subcellular location">
    <subcellularLocation>
        <location evidence="1 10">Cell outer membrane</location>
        <topology evidence="1 10">Multi-pass membrane protein</topology>
    </subcellularLocation>
</comment>
<dbReference type="Gene3D" id="2.170.130.10">
    <property type="entry name" value="TonB-dependent receptor, plug domain"/>
    <property type="match status" value="1"/>
</dbReference>
<evidence type="ECO:0000256" key="8">
    <source>
        <dbReference type="ARBA" id="ARBA00023170"/>
    </source>
</evidence>
<dbReference type="GO" id="GO:0015344">
    <property type="term" value="F:siderophore uptake transmembrane transporter activity"/>
    <property type="evidence" value="ECO:0007669"/>
    <property type="project" value="TreeGrafter"/>
</dbReference>
<feature type="domain" description="TonB-dependent receptor-like beta-barrel" evidence="13">
    <location>
        <begin position="349"/>
        <end position="777"/>
    </location>
</feature>
<keyword evidence="16" id="KW-1185">Reference proteome</keyword>
<keyword evidence="4 10" id="KW-0812">Transmembrane</keyword>
<gene>
    <name evidence="15" type="ordered locus">Slin_1571</name>
</gene>
<keyword evidence="8 15" id="KW-0675">Receptor</keyword>
<dbReference type="EMBL" id="CP001769">
    <property type="protein sequence ID" value="ADB37620.1"/>
    <property type="molecule type" value="Genomic_DNA"/>
</dbReference>
<keyword evidence="6 11" id="KW-0798">TonB box</keyword>
<keyword evidence="3 10" id="KW-1134">Transmembrane beta strand</keyword>
<comment type="similarity">
    <text evidence="10 11">Belongs to the TonB-dependent receptor family.</text>
</comment>
<name>D2QP14_SPILD</name>
<evidence type="ECO:0000256" key="4">
    <source>
        <dbReference type="ARBA" id="ARBA00022692"/>
    </source>
</evidence>
<dbReference type="Pfam" id="PF00593">
    <property type="entry name" value="TonB_dep_Rec_b-barrel"/>
    <property type="match status" value="1"/>
</dbReference>
<dbReference type="PROSITE" id="PS52016">
    <property type="entry name" value="TONB_DEPENDENT_REC_3"/>
    <property type="match status" value="1"/>
</dbReference>
<reference evidence="15 16" key="1">
    <citation type="journal article" date="2010" name="Stand. Genomic Sci.">
        <title>Complete genome sequence of Spirosoma linguale type strain (1).</title>
        <authorList>
            <person name="Lail K."/>
            <person name="Sikorski J."/>
            <person name="Saunders E."/>
            <person name="Lapidus A."/>
            <person name="Glavina Del Rio T."/>
            <person name="Copeland A."/>
            <person name="Tice H."/>
            <person name="Cheng J.-F."/>
            <person name="Lucas S."/>
            <person name="Nolan M."/>
            <person name="Bruce D."/>
            <person name="Goodwin L."/>
            <person name="Pitluck S."/>
            <person name="Ivanova N."/>
            <person name="Mavromatis K."/>
            <person name="Ovchinnikova G."/>
            <person name="Pati A."/>
            <person name="Chen A."/>
            <person name="Palaniappan K."/>
            <person name="Land M."/>
            <person name="Hauser L."/>
            <person name="Chang Y.-J."/>
            <person name="Jeffries C.D."/>
            <person name="Chain P."/>
            <person name="Brettin T."/>
            <person name="Detter J.C."/>
            <person name="Schuetze A."/>
            <person name="Rohde M."/>
            <person name="Tindall B.J."/>
            <person name="Goeker M."/>
            <person name="Bristow J."/>
            <person name="Eisen J.A."/>
            <person name="Markowitz V."/>
            <person name="Hugenholtz P."/>
            <person name="Kyrpides N.C."/>
            <person name="Klenk H.-P."/>
            <person name="Chen F."/>
        </authorList>
    </citation>
    <scope>NUCLEOTIDE SEQUENCE [LARGE SCALE GENOMIC DNA]</scope>
    <source>
        <strain evidence="16">ATCC 33905 / DSM 74 / LMG 10896 / Claus 1</strain>
    </source>
</reference>
<evidence type="ECO:0000256" key="12">
    <source>
        <dbReference type="SAM" id="SignalP"/>
    </source>
</evidence>